<protein>
    <submittedName>
        <fullName evidence="2">Uncharacterized protein</fullName>
    </submittedName>
</protein>
<feature type="non-terminal residue" evidence="2">
    <location>
        <position position="1"/>
    </location>
</feature>
<keyword evidence="3" id="KW-1185">Reference proteome</keyword>
<reference evidence="2 3" key="1">
    <citation type="submission" date="2016-06" db="EMBL/GenBank/DDBJ databases">
        <title>Comparative genomics of the ectomycorrhizal sister species Rhizopogon vinicolor and Rhizopogon vesiculosus (Basidiomycota: Boletales) reveals a divergence of the mating type B locus.</title>
        <authorList>
            <consortium name="DOE Joint Genome Institute"/>
            <person name="Mujic A.B."/>
            <person name="Kuo A."/>
            <person name="Tritt A."/>
            <person name="Lipzen A."/>
            <person name="Chen C."/>
            <person name="Johnson J."/>
            <person name="Sharma A."/>
            <person name="Barry K."/>
            <person name="Grigoriev I.V."/>
            <person name="Spatafora J.W."/>
        </authorList>
    </citation>
    <scope>NUCLEOTIDE SEQUENCE [LARGE SCALE GENOMIC DNA]</scope>
    <source>
        <strain evidence="2 3">AM-OR11-026</strain>
    </source>
</reference>
<evidence type="ECO:0000313" key="2">
    <source>
        <dbReference type="EMBL" id="OAX36480.1"/>
    </source>
</evidence>
<proteinExistence type="predicted"/>
<sequence length="61" mass="7155">YHHSRYLTILLINCITILTRLHGINIILIGLSQQNPSHYQTYCIQSDSCFYPPRRSGMRYA</sequence>
<dbReference type="AlphaFoldDB" id="A0A1B7MV82"/>
<evidence type="ECO:0000256" key="1">
    <source>
        <dbReference type="SAM" id="Phobius"/>
    </source>
</evidence>
<organism evidence="2 3">
    <name type="scientific">Rhizopogon vinicolor AM-OR11-026</name>
    <dbReference type="NCBI Taxonomy" id="1314800"/>
    <lineage>
        <taxon>Eukaryota</taxon>
        <taxon>Fungi</taxon>
        <taxon>Dikarya</taxon>
        <taxon>Basidiomycota</taxon>
        <taxon>Agaricomycotina</taxon>
        <taxon>Agaricomycetes</taxon>
        <taxon>Agaricomycetidae</taxon>
        <taxon>Boletales</taxon>
        <taxon>Suillineae</taxon>
        <taxon>Rhizopogonaceae</taxon>
        <taxon>Rhizopogon</taxon>
    </lineage>
</organism>
<name>A0A1B7MV82_9AGAM</name>
<keyword evidence="1" id="KW-1133">Transmembrane helix</keyword>
<evidence type="ECO:0000313" key="3">
    <source>
        <dbReference type="Proteomes" id="UP000092154"/>
    </source>
</evidence>
<dbReference type="InParanoid" id="A0A1B7MV82"/>
<gene>
    <name evidence="2" type="ORF">K503DRAFT_772473</name>
</gene>
<keyword evidence="1" id="KW-0472">Membrane</keyword>
<dbReference type="EMBL" id="KV448413">
    <property type="protein sequence ID" value="OAX36480.1"/>
    <property type="molecule type" value="Genomic_DNA"/>
</dbReference>
<keyword evidence="1" id="KW-0812">Transmembrane</keyword>
<dbReference type="Proteomes" id="UP000092154">
    <property type="component" value="Unassembled WGS sequence"/>
</dbReference>
<feature type="non-terminal residue" evidence="2">
    <location>
        <position position="61"/>
    </location>
</feature>
<feature type="transmembrane region" description="Helical" evidence="1">
    <location>
        <begin position="6"/>
        <end position="31"/>
    </location>
</feature>
<accession>A0A1B7MV82</accession>